<name>A0A2M9FVU1_9PROT</name>
<dbReference type="InterPro" id="IPR035919">
    <property type="entry name" value="EAL_sf"/>
</dbReference>
<evidence type="ECO:0000259" key="1">
    <source>
        <dbReference type="PROSITE" id="PS50883"/>
    </source>
</evidence>
<comment type="caution">
    <text evidence="2">The sequence shown here is derived from an EMBL/GenBank/DDBJ whole genome shotgun (WGS) entry which is preliminary data.</text>
</comment>
<evidence type="ECO:0000313" key="2">
    <source>
        <dbReference type="EMBL" id="PJK27567.1"/>
    </source>
</evidence>
<dbReference type="AlphaFoldDB" id="A0A2M9FVU1"/>
<dbReference type="Pfam" id="PF00563">
    <property type="entry name" value="EAL"/>
    <property type="match status" value="1"/>
</dbReference>
<dbReference type="InterPro" id="IPR001633">
    <property type="entry name" value="EAL_dom"/>
</dbReference>
<dbReference type="PROSITE" id="PS50883">
    <property type="entry name" value="EAL"/>
    <property type="match status" value="1"/>
</dbReference>
<organism evidence="2 3">
    <name type="scientific">Minwuia thermotolerans</name>
    <dbReference type="NCBI Taxonomy" id="2056226"/>
    <lineage>
        <taxon>Bacteria</taxon>
        <taxon>Pseudomonadati</taxon>
        <taxon>Pseudomonadota</taxon>
        <taxon>Alphaproteobacteria</taxon>
        <taxon>Minwuiales</taxon>
        <taxon>Minwuiaceae</taxon>
        <taxon>Minwuia</taxon>
    </lineage>
</organism>
<keyword evidence="3" id="KW-1185">Reference proteome</keyword>
<protein>
    <recommendedName>
        <fullName evidence="1">EAL domain-containing protein</fullName>
    </recommendedName>
</protein>
<evidence type="ECO:0000313" key="3">
    <source>
        <dbReference type="Proteomes" id="UP000229498"/>
    </source>
</evidence>
<reference evidence="2 3" key="1">
    <citation type="submission" date="2017-11" db="EMBL/GenBank/DDBJ databases">
        <title>Draft genome sequence of Rhizobiales bacterium SY3-13.</title>
        <authorList>
            <person name="Sun C."/>
        </authorList>
    </citation>
    <scope>NUCLEOTIDE SEQUENCE [LARGE SCALE GENOMIC DNA]</scope>
    <source>
        <strain evidence="2 3">SY3-13</strain>
    </source>
</reference>
<dbReference type="SUPFAM" id="SSF141868">
    <property type="entry name" value="EAL domain-like"/>
    <property type="match status" value="2"/>
</dbReference>
<dbReference type="Gene3D" id="3.20.20.450">
    <property type="entry name" value="EAL domain"/>
    <property type="match status" value="1"/>
</dbReference>
<sequence>MKLSAEDHIRELSGEVEALFGASAVELWRKPLRRAFQAPVAEAMARVALGIRQGGDEPQVCGDGHGGEYMLVGRPAGREEPGGVVLFVYRLSGDAEWWEHDAAAARPDGQADRDGFLDEAALTLKDGDGSVTMFSVHGGLDAEADGRMSRVVEDHARRSGARRTARLDNALYGILHGRDADAEKMLHEISGAALDAGLVKDRDVFSAEQIEADGADLAADAVRATLSHGARGLRGRIASGFRRFGLGRRYDEARSETAALANAVRQAIKAGTMAVETRPILSLKRQAVAIRQVRAHPLVDGRPVDSDVLLTLGGDNALARELELAVIGQALAQHRDWKLWRGVSLRVMASVRAETLREPDMQMAIGRLIGRAEVSPGRLILRPEAPLGGTLAGKGDVFLDSPSAHAWRISVPDFYAFLKGEVALDSAGLAPSEPSAYIEVAADRLKGLIGQKDGRFLVRTLLKTWRDQGTEIIATSVDHHDQFAMLEDLEVRYAKGARIGDWTSN</sequence>
<dbReference type="Proteomes" id="UP000229498">
    <property type="component" value="Unassembled WGS sequence"/>
</dbReference>
<gene>
    <name evidence="2" type="ORF">CVT23_21900</name>
</gene>
<proteinExistence type="predicted"/>
<accession>A0A2M9FVU1</accession>
<feature type="domain" description="EAL" evidence="1">
    <location>
        <begin position="257"/>
        <end position="505"/>
    </location>
</feature>
<dbReference type="EMBL" id="PHIG01000063">
    <property type="protein sequence ID" value="PJK27567.1"/>
    <property type="molecule type" value="Genomic_DNA"/>
</dbReference>